<sequence length="37" mass="4084">MAFVLRSMISSCLMLVHVIISYGVESSLSGIHLRTEC</sequence>
<accession>A0AB39C4K8</accession>
<name>A0AB39C4K8_9CAUD</name>
<reference evidence="1" key="1">
    <citation type="submission" date="2024-06" db="EMBL/GenBank/DDBJ databases">
        <title>This phage originates from the Bacteriophage catalogue of the Bacteriophage Competence Centre, Department of Microbiology und Biotechnology, Max Rubner-Institut, Kiel, Germany.</title>
        <authorList>
            <person name="Sprotte S."/>
            <person name="Brinks E."/>
            <person name="Hille F."/>
        </authorList>
    </citation>
    <scope>NUCLEOTIDE SEQUENCE</scope>
</reference>
<evidence type="ECO:0000313" key="1">
    <source>
        <dbReference type="EMBL" id="XDJ01014.1"/>
    </source>
</evidence>
<proteinExistence type="predicted"/>
<dbReference type="EMBL" id="PP926509">
    <property type="protein sequence ID" value="XDJ01014.1"/>
    <property type="molecule type" value="Genomic_DNA"/>
</dbReference>
<organism evidence="1">
    <name type="scientific">Klebsiella phage PMBT63</name>
    <dbReference type="NCBI Taxonomy" id="3229739"/>
    <lineage>
        <taxon>Viruses</taxon>
        <taxon>Duplodnaviria</taxon>
        <taxon>Heunggongvirae</taxon>
        <taxon>Uroviricota</taxon>
        <taxon>Caudoviricetes</taxon>
    </lineage>
</organism>
<protein>
    <submittedName>
        <fullName evidence="1">Uncharacterized protein</fullName>
    </submittedName>
</protein>